<dbReference type="AlphaFoldDB" id="A0A3N8QQU7"/>
<organism evidence="1 2">
    <name type="scientific">Burkholderia contaminans</name>
    <dbReference type="NCBI Taxonomy" id="488447"/>
    <lineage>
        <taxon>Bacteria</taxon>
        <taxon>Pseudomonadati</taxon>
        <taxon>Pseudomonadota</taxon>
        <taxon>Betaproteobacteria</taxon>
        <taxon>Burkholderiales</taxon>
        <taxon>Burkholderiaceae</taxon>
        <taxon>Burkholderia</taxon>
        <taxon>Burkholderia cepacia complex</taxon>
    </lineage>
</organism>
<evidence type="ECO:0000313" key="2">
    <source>
        <dbReference type="Proteomes" id="UP000269271"/>
    </source>
</evidence>
<proteinExistence type="predicted"/>
<reference evidence="1 2" key="1">
    <citation type="submission" date="2018-08" db="EMBL/GenBank/DDBJ databases">
        <title>Comparative analysis of Burkholderia isolates from Puerto Rico.</title>
        <authorList>
            <person name="Hall C."/>
            <person name="Sahl J."/>
            <person name="Wagner D."/>
        </authorList>
    </citation>
    <scope>NUCLEOTIDE SEQUENCE [LARGE SCALE GENOMIC DNA]</scope>
    <source>
        <strain evidence="1 2">Bp9001</strain>
    </source>
</reference>
<dbReference type="RefSeq" id="WP_124618583.1">
    <property type="nucleotide sequence ID" value="NZ_QTQX01000013.1"/>
</dbReference>
<dbReference type="Proteomes" id="UP000269271">
    <property type="component" value="Unassembled WGS sequence"/>
</dbReference>
<name>A0A3N8QQU7_9BURK</name>
<dbReference type="EMBL" id="QTQX01000013">
    <property type="protein sequence ID" value="RQT26118.1"/>
    <property type="molecule type" value="Genomic_DNA"/>
</dbReference>
<comment type="caution">
    <text evidence="1">The sequence shown here is derived from an EMBL/GenBank/DDBJ whole genome shotgun (WGS) entry which is preliminary data.</text>
</comment>
<protein>
    <submittedName>
        <fullName evidence="1">Uncharacterized protein</fullName>
    </submittedName>
</protein>
<gene>
    <name evidence="1" type="ORF">DF037_20735</name>
</gene>
<accession>A0A3N8QQU7</accession>
<sequence length="149" mass="16803">MQRPNFELLRDAFAIIDGIPDSAINLWTWRQKGHEPACGTIACAAGWLAMHPSMNELGLRSRSSVDGMPETESASGFSALRGFFGLNFDSQNIFEGKGWGYKDRELGGRIDDLSEKQLWKRRVLRLFQEYNEPFDPKVGEGLHLDARGQ</sequence>
<evidence type="ECO:0000313" key="1">
    <source>
        <dbReference type="EMBL" id="RQT26118.1"/>
    </source>
</evidence>